<gene>
    <name evidence="2" type="ORF">K431DRAFT_244366</name>
</gene>
<accession>A0A9P4UNV9</accession>
<evidence type="ECO:0000313" key="2">
    <source>
        <dbReference type="EMBL" id="KAF2722787.1"/>
    </source>
</evidence>
<organism evidence="2 3">
    <name type="scientific">Polychaeton citri CBS 116435</name>
    <dbReference type="NCBI Taxonomy" id="1314669"/>
    <lineage>
        <taxon>Eukaryota</taxon>
        <taxon>Fungi</taxon>
        <taxon>Dikarya</taxon>
        <taxon>Ascomycota</taxon>
        <taxon>Pezizomycotina</taxon>
        <taxon>Dothideomycetes</taxon>
        <taxon>Dothideomycetidae</taxon>
        <taxon>Capnodiales</taxon>
        <taxon>Capnodiaceae</taxon>
        <taxon>Polychaeton</taxon>
    </lineage>
</organism>
<dbReference type="Proteomes" id="UP000799441">
    <property type="component" value="Unassembled WGS sequence"/>
</dbReference>
<feature type="transmembrane region" description="Helical" evidence="1">
    <location>
        <begin position="49"/>
        <end position="70"/>
    </location>
</feature>
<keyword evidence="1" id="KW-1133">Transmembrane helix</keyword>
<feature type="transmembrane region" description="Helical" evidence="1">
    <location>
        <begin position="18"/>
        <end position="37"/>
    </location>
</feature>
<evidence type="ECO:0000256" key="1">
    <source>
        <dbReference type="SAM" id="Phobius"/>
    </source>
</evidence>
<keyword evidence="3" id="KW-1185">Reference proteome</keyword>
<sequence length="139" mass="16445">MDVVQDWASYLLHTSPNMLPYVGQIYTLTSTARSYILPLIDRVAQKPDLATIALLLIILFVSLKILNMLWQAVMFWVRLAKTIIFWGGLGALAIWVYNRGPDGMMEDVSYWTEVWQQEHHYWKEQEREARRMARQKPMW</sequence>
<proteinExistence type="predicted"/>
<reference evidence="2" key="1">
    <citation type="journal article" date="2020" name="Stud. Mycol.">
        <title>101 Dothideomycetes genomes: a test case for predicting lifestyles and emergence of pathogens.</title>
        <authorList>
            <person name="Haridas S."/>
            <person name="Albert R."/>
            <person name="Binder M."/>
            <person name="Bloem J."/>
            <person name="Labutti K."/>
            <person name="Salamov A."/>
            <person name="Andreopoulos B."/>
            <person name="Baker S."/>
            <person name="Barry K."/>
            <person name="Bills G."/>
            <person name="Bluhm B."/>
            <person name="Cannon C."/>
            <person name="Castanera R."/>
            <person name="Culley D."/>
            <person name="Daum C."/>
            <person name="Ezra D."/>
            <person name="Gonzalez J."/>
            <person name="Henrissat B."/>
            <person name="Kuo A."/>
            <person name="Liang C."/>
            <person name="Lipzen A."/>
            <person name="Lutzoni F."/>
            <person name="Magnuson J."/>
            <person name="Mondo S."/>
            <person name="Nolan M."/>
            <person name="Ohm R."/>
            <person name="Pangilinan J."/>
            <person name="Park H.-J."/>
            <person name="Ramirez L."/>
            <person name="Alfaro M."/>
            <person name="Sun H."/>
            <person name="Tritt A."/>
            <person name="Yoshinaga Y."/>
            <person name="Zwiers L.-H."/>
            <person name="Turgeon B."/>
            <person name="Goodwin S."/>
            <person name="Spatafora J."/>
            <person name="Crous P."/>
            <person name="Grigoriev I."/>
        </authorList>
    </citation>
    <scope>NUCLEOTIDE SEQUENCE</scope>
    <source>
        <strain evidence="2">CBS 116435</strain>
    </source>
</reference>
<comment type="caution">
    <text evidence="2">The sequence shown here is derived from an EMBL/GenBank/DDBJ whole genome shotgun (WGS) entry which is preliminary data.</text>
</comment>
<keyword evidence="1" id="KW-0472">Membrane</keyword>
<dbReference type="Pfam" id="PF12716">
    <property type="entry name" value="Apq12"/>
    <property type="match status" value="1"/>
</dbReference>
<dbReference type="OrthoDB" id="3559694at2759"/>
<dbReference type="InterPro" id="IPR024316">
    <property type="entry name" value="APQ12"/>
</dbReference>
<dbReference type="AlphaFoldDB" id="A0A9P4UNV9"/>
<evidence type="ECO:0000313" key="3">
    <source>
        <dbReference type="Proteomes" id="UP000799441"/>
    </source>
</evidence>
<protein>
    <submittedName>
        <fullName evidence="2">Uncharacterized protein</fullName>
    </submittedName>
</protein>
<keyword evidence="1" id="KW-0812">Transmembrane</keyword>
<name>A0A9P4UNV9_9PEZI</name>
<feature type="transmembrane region" description="Helical" evidence="1">
    <location>
        <begin position="76"/>
        <end position="97"/>
    </location>
</feature>
<dbReference type="EMBL" id="MU003780">
    <property type="protein sequence ID" value="KAF2722787.1"/>
    <property type="molecule type" value="Genomic_DNA"/>
</dbReference>